<evidence type="ECO:0000256" key="3">
    <source>
        <dbReference type="ARBA" id="ARBA00023163"/>
    </source>
</evidence>
<keyword evidence="6" id="KW-1185">Reference proteome</keyword>
<dbReference type="GO" id="GO:0003677">
    <property type="term" value="F:DNA binding"/>
    <property type="evidence" value="ECO:0007669"/>
    <property type="project" value="UniProtKB-KW"/>
</dbReference>
<dbReference type="PROSITE" id="PS50995">
    <property type="entry name" value="HTH_MARR_2"/>
    <property type="match status" value="1"/>
</dbReference>
<reference evidence="6" key="1">
    <citation type="submission" date="2016-10" db="EMBL/GenBank/DDBJ databases">
        <authorList>
            <person name="Varghese N."/>
            <person name="Submissions S."/>
        </authorList>
    </citation>
    <scope>NUCLEOTIDE SEQUENCE [LARGE SCALE GENOMIC DNA]</scope>
    <source>
        <strain evidence="6">S6-262</strain>
    </source>
</reference>
<evidence type="ECO:0000256" key="2">
    <source>
        <dbReference type="ARBA" id="ARBA00023125"/>
    </source>
</evidence>
<feature type="domain" description="HTH marR-type" evidence="4">
    <location>
        <begin position="12"/>
        <end position="144"/>
    </location>
</feature>
<dbReference type="Gene3D" id="1.10.10.10">
    <property type="entry name" value="Winged helix-like DNA-binding domain superfamily/Winged helix DNA-binding domain"/>
    <property type="match status" value="1"/>
</dbReference>
<dbReference type="Proteomes" id="UP000199206">
    <property type="component" value="Unassembled WGS sequence"/>
</dbReference>
<gene>
    <name evidence="5" type="ORF">SAMN05192583_2388</name>
</gene>
<name>A0A1H8F3H5_9SPHN</name>
<evidence type="ECO:0000259" key="4">
    <source>
        <dbReference type="PROSITE" id="PS50995"/>
    </source>
</evidence>
<sequence>MAFYDSVCFEPESSIGYQVKRVHQAMLFALEPVFAAEGVSHVQWSVLVSLHYERGRTCAELARDLAHDKGAMTRLIDMMEQKGWVTRERDTTDRRNVFLSLTDEGEALAQHVRDRVAQCWNEWLGDRPVAEVQRLIDDLAWLRGRIEGATPCT</sequence>
<dbReference type="Pfam" id="PF01047">
    <property type="entry name" value="MarR"/>
    <property type="match status" value="1"/>
</dbReference>
<dbReference type="AlphaFoldDB" id="A0A1H8F3H5"/>
<dbReference type="PROSITE" id="PS01117">
    <property type="entry name" value="HTH_MARR_1"/>
    <property type="match status" value="1"/>
</dbReference>
<accession>A0A1H8F3H5</accession>
<evidence type="ECO:0000313" key="6">
    <source>
        <dbReference type="Proteomes" id="UP000199206"/>
    </source>
</evidence>
<keyword evidence="3" id="KW-0804">Transcription</keyword>
<evidence type="ECO:0000313" key="5">
    <source>
        <dbReference type="EMBL" id="SEN25657.1"/>
    </source>
</evidence>
<dbReference type="InterPro" id="IPR036388">
    <property type="entry name" value="WH-like_DNA-bd_sf"/>
</dbReference>
<dbReference type="RefSeq" id="WP_093665917.1">
    <property type="nucleotide sequence ID" value="NZ_FOCF01000005.1"/>
</dbReference>
<dbReference type="GO" id="GO:0003700">
    <property type="term" value="F:DNA-binding transcription factor activity"/>
    <property type="evidence" value="ECO:0007669"/>
    <property type="project" value="InterPro"/>
</dbReference>
<dbReference type="EMBL" id="FOCF01000005">
    <property type="protein sequence ID" value="SEN25657.1"/>
    <property type="molecule type" value="Genomic_DNA"/>
</dbReference>
<dbReference type="OrthoDB" id="6195716at2"/>
<keyword evidence="2" id="KW-0238">DNA-binding</keyword>
<dbReference type="PANTHER" id="PTHR42756:SF1">
    <property type="entry name" value="TRANSCRIPTIONAL REPRESSOR OF EMRAB OPERON"/>
    <property type="match status" value="1"/>
</dbReference>
<dbReference type="SUPFAM" id="SSF46785">
    <property type="entry name" value="Winged helix' DNA-binding domain"/>
    <property type="match status" value="1"/>
</dbReference>
<proteinExistence type="predicted"/>
<organism evidence="5 6">
    <name type="scientific">Sphingomonas gellani</name>
    <dbReference type="NCBI Taxonomy" id="1166340"/>
    <lineage>
        <taxon>Bacteria</taxon>
        <taxon>Pseudomonadati</taxon>
        <taxon>Pseudomonadota</taxon>
        <taxon>Alphaproteobacteria</taxon>
        <taxon>Sphingomonadales</taxon>
        <taxon>Sphingomonadaceae</taxon>
        <taxon>Sphingomonas</taxon>
    </lineage>
</organism>
<dbReference type="PANTHER" id="PTHR42756">
    <property type="entry name" value="TRANSCRIPTIONAL REGULATOR, MARR"/>
    <property type="match status" value="1"/>
</dbReference>
<dbReference type="InterPro" id="IPR023187">
    <property type="entry name" value="Tscrpt_reg_MarR-type_CS"/>
</dbReference>
<keyword evidence="1" id="KW-0805">Transcription regulation</keyword>
<evidence type="ECO:0000256" key="1">
    <source>
        <dbReference type="ARBA" id="ARBA00023015"/>
    </source>
</evidence>
<protein>
    <submittedName>
        <fullName evidence="5">Transcriptional regulator, MarR family</fullName>
    </submittedName>
</protein>
<dbReference type="PRINTS" id="PR00598">
    <property type="entry name" value="HTHMARR"/>
</dbReference>
<dbReference type="STRING" id="1166340.SAMN05192583_2388"/>
<dbReference type="SMART" id="SM00347">
    <property type="entry name" value="HTH_MARR"/>
    <property type="match status" value="1"/>
</dbReference>
<dbReference type="InterPro" id="IPR000835">
    <property type="entry name" value="HTH_MarR-typ"/>
</dbReference>
<dbReference type="InterPro" id="IPR036390">
    <property type="entry name" value="WH_DNA-bd_sf"/>
</dbReference>